<comment type="caution">
    <text evidence="2">The sequence shown here is derived from an EMBL/GenBank/DDBJ whole genome shotgun (WGS) entry which is preliminary data.</text>
</comment>
<name>A0AAD9N8M7_9ANNE</name>
<organism evidence="2 3">
    <name type="scientific">Paralvinella palmiformis</name>
    <dbReference type="NCBI Taxonomy" id="53620"/>
    <lineage>
        <taxon>Eukaryota</taxon>
        <taxon>Metazoa</taxon>
        <taxon>Spiralia</taxon>
        <taxon>Lophotrochozoa</taxon>
        <taxon>Annelida</taxon>
        <taxon>Polychaeta</taxon>
        <taxon>Sedentaria</taxon>
        <taxon>Canalipalpata</taxon>
        <taxon>Terebellida</taxon>
        <taxon>Terebelliformia</taxon>
        <taxon>Alvinellidae</taxon>
        <taxon>Paralvinella</taxon>
    </lineage>
</organism>
<proteinExistence type="predicted"/>
<evidence type="ECO:0000256" key="1">
    <source>
        <dbReference type="SAM" id="MobiDB-lite"/>
    </source>
</evidence>
<feature type="region of interest" description="Disordered" evidence="1">
    <location>
        <begin position="1"/>
        <end position="23"/>
    </location>
</feature>
<accession>A0AAD9N8M7</accession>
<dbReference type="Proteomes" id="UP001208570">
    <property type="component" value="Unassembled WGS sequence"/>
</dbReference>
<feature type="non-terminal residue" evidence="2">
    <location>
        <position position="49"/>
    </location>
</feature>
<dbReference type="EMBL" id="JAODUP010000120">
    <property type="protein sequence ID" value="KAK2161167.1"/>
    <property type="molecule type" value="Genomic_DNA"/>
</dbReference>
<reference evidence="2" key="1">
    <citation type="journal article" date="2023" name="Mol. Biol. Evol.">
        <title>Third-Generation Sequencing Reveals the Adaptive Role of the Epigenome in Three Deep-Sea Polychaetes.</title>
        <authorList>
            <person name="Perez M."/>
            <person name="Aroh O."/>
            <person name="Sun Y."/>
            <person name="Lan Y."/>
            <person name="Juniper S.K."/>
            <person name="Young C.R."/>
            <person name="Angers B."/>
            <person name="Qian P.Y."/>
        </authorList>
    </citation>
    <scope>NUCLEOTIDE SEQUENCE</scope>
    <source>
        <strain evidence="2">P08H-3</strain>
    </source>
</reference>
<dbReference type="AlphaFoldDB" id="A0AAD9N8M7"/>
<gene>
    <name evidence="2" type="ORF">LSH36_120g03027</name>
</gene>
<evidence type="ECO:0000313" key="2">
    <source>
        <dbReference type="EMBL" id="KAK2161167.1"/>
    </source>
</evidence>
<sequence>MKKSSSLTQHDPKKKHCDGNDGDQNCRRLLAAAGLFVDTTEFGVGNTYR</sequence>
<protein>
    <submittedName>
        <fullName evidence="2">Uncharacterized protein</fullName>
    </submittedName>
</protein>
<evidence type="ECO:0000313" key="3">
    <source>
        <dbReference type="Proteomes" id="UP001208570"/>
    </source>
</evidence>
<keyword evidence="3" id="KW-1185">Reference proteome</keyword>